<dbReference type="SUPFAM" id="SSF100950">
    <property type="entry name" value="NagB/RpiA/CoA transferase-like"/>
    <property type="match status" value="1"/>
</dbReference>
<keyword evidence="2" id="KW-1185">Reference proteome</keyword>
<dbReference type="PANTHER" id="PTHR43293">
    <property type="entry name" value="ACETATE COA-TRANSFERASE YDIF"/>
    <property type="match status" value="1"/>
</dbReference>
<organism evidence="1 2">
    <name type="scientific">Roseobacter fucihabitans</name>
    <dbReference type="NCBI Taxonomy" id="1537242"/>
    <lineage>
        <taxon>Bacteria</taxon>
        <taxon>Pseudomonadati</taxon>
        <taxon>Pseudomonadota</taxon>
        <taxon>Alphaproteobacteria</taxon>
        <taxon>Rhodobacterales</taxon>
        <taxon>Roseobacteraceae</taxon>
        <taxon>Roseobacter</taxon>
    </lineage>
</organism>
<gene>
    <name evidence="1" type="ORF">ROLI_029160</name>
</gene>
<protein>
    <submittedName>
        <fullName evidence="1">Uncharacterized protein</fullName>
    </submittedName>
</protein>
<dbReference type="Gene3D" id="3.40.1080.10">
    <property type="entry name" value="Glutaconate Coenzyme A-transferase"/>
    <property type="match status" value="1"/>
</dbReference>
<evidence type="ECO:0000313" key="1">
    <source>
        <dbReference type="EMBL" id="WVX49821.1"/>
    </source>
</evidence>
<dbReference type="PANTHER" id="PTHR43293:SF1">
    <property type="entry name" value="ACETATE COA-TRANSFERASE YDIF"/>
    <property type="match status" value="1"/>
</dbReference>
<evidence type="ECO:0000313" key="2">
    <source>
        <dbReference type="Proteomes" id="UP001318682"/>
    </source>
</evidence>
<accession>A0ABZ2BVL2</accession>
<dbReference type="Proteomes" id="UP001318682">
    <property type="component" value="Chromosome"/>
</dbReference>
<dbReference type="EMBL" id="CP143423">
    <property type="protein sequence ID" value="WVX49821.1"/>
    <property type="molecule type" value="Genomic_DNA"/>
</dbReference>
<sequence length="217" mass="23954">MCRSSGLGLPGRVGSSTSARPRAVVFAGTFTARGLDVQISEDGVEIRQEGQTRKLLEHVEQVSFSGVRAARLGQPVLYVTERCVFELTQKGLKLIEIAPGIDLERDILALMDHHPIVEELRPMDARIFRNIEIDLRRNLLHLDLLERVAIESKSGQLFLNFEKMRIRTQAEIDRVKGAVAATCAAYGKPVDVIVNYDVLRIDAALGSNGAEMVAGFD</sequence>
<reference evidence="2" key="1">
    <citation type="submission" date="2024-01" db="EMBL/GenBank/DDBJ databases">
        <title>Roseobacter fucihabitans sp. nov., isolated from the brown alga Fucus spiralis.</title>
        <authorList>
            <person name="Hahnke S."/>
            <person name="Berger M."/>
            <person name="Schlingloff A."/>
            <person name="Athale I."/>
            <person name="Neumann-Schaal M."/>
            <person name="Adenaya A."/>
            <person name="Poehlein A."/>
            <person name="Daniel R."/>
            <person name="Pertersen J."/>
            <person name="Brinkhoff T."/>
        </authorList>
    </citation>
    <scope>NUCLEOTIDE SEQUENCE [LARGE SCALE GENOMIC DNA]</scope>
    <source>
        <strain evidence="2">B14</strain>
    </source>
</reference>
<proteinExistence type="predicted"/>
<name>A0ABZ2BVL2_9RHOB</name>
<dbReference type="InterPro" id="IPR037171">
    <property type="entry name" value="NagB/RpiA_transferase-like"/>
</dbReference>